<protein>
    <submittedName>
        <fullName evidence="1">Uncharacterized protein</fullName>
    </submittedName>
</protein>
<dbReference type="Proteomes" id="UP000325576">
    <property type="component" value="Unassembled WGS sequence"/>
</dbReference>
<dbReference type="AlphaFoldDB" id="A0A5N5EF59"/>
<gene>
    <name evidence="1" type="ORF">BS297_07070</name>
</gene>
<name>A0A5N5EF59_RHOER</name>
<dbReference type="EMBL" id="MRBO01000249">
    <property type="protein sequence ID" value="KAB2586014.1"/>
    <property type="molecule type" value="Genomic_DNA"/>
</dbReference>
<sequence>MLFKQNTDCFFFATPEGMTHMMTETLIAKITKANGLNRIEVDHESVEDVLGGGWAINEDRATYVSHILGDIPGEGIRYAYRVKNIRQIAPPGTWDNKRTRVFFDLEPAPELAHLIGQPSPVGKTKLTDP</sequence>
<comment type="caution">
    <text evidence="1">The sequence shown here is derived from an EMBL/GenBank/DDBJ whole genome shotgun (WGS) entry which is preliminary data.</text>
</comment>
<proteinExistence type="predicted"/>
<organism evidence="1 2">
    <name type="scientific">Rhodococcus erythropolis</name>
    <name type="common">Arthrobacter picolinophilus</name>
    <dbReference type="NCBI Taxonomy" id="1833"/>
    <lineage>
        <taxon>Bacteria</taxon>
        <taxon>Bacillati</taxon>
        <taxon>Actinomycetota</taxon>
        <taxon>Actinomycetes</taxon>
        <taxon>Mycobacteriales</taxon>
        <taxon>Nocardiaceae</taxon>
        <taxon>Rhodococcus</taxon>
        <taxon>Rhodococcus erythropolis group</taxon>
    </lineage>
</organism>
<reference evidence="1 2" key="1">
    <citation type="journal article" date="2017" name="Poromechanics V (2013)">
        <title>Genomic Characterization of the Arsenic-Tolerant Actinobacterium, &lt;i&gt;Rhodococcus erythropolis&lt;/i&gt; S43.</title>
        <authorList>
            <person name="Retamal-Morales G."/>
            <person name="Mehnert M."/>
            <person name="Schwabe R."/>
            <person name="Tischler D."/>
            <person name="Schloemann M."/>
            <person name="Levican G.J."/>
        </authorList>
    </citation>
    <scope>NUCLEOTIDE SEQUENCE [LARGE SCALE GENOMIC DNA]</scope>
    <source>
        <strain evidence="1 2">S43</strain>
    </source>
</reference>
<evidence type="ECO:0000313" key="2">
    <source>
        <dbReference type="Proteomes" id="UP000325576"/>
    </source>
</evidence>
<evidence type="ECO:0000313" key="1">
    <source>
        <dbReference type="EMBL" id="KAB2586014.1"/>
    </source>
</evidence>
<accession>A0A5N5EF59</accession>